<dbReference type="GO" id="GO:0015833">
    <property type="term" value="P:peptide transport"/>
    <property type="evidence" value="ECO:0007669"/>
    <property type="project" value="TreeGrafter"/>
</dbReference>
<dbReference type="InterPro" id="IPR039424">
    <property type="entry name" value="SBP_5"/>
</dbReference>
<evidence type="ECO:0000259" key="6">
    <source>
        <dbReference type="Pfam" id="PF00496"/>
    </source>
</evidence>
<dbReference type="GO" id="GO:1904680">
    <property type="term" value="F:peptide transmembrane transporter activity"/>
    <property type="evidence" value="ECO:0007669"/>
    <property type="project" value="TreeGrafter"/>
</dbReference>
<evidence type="ECO:0000256" key="2">
    <source>
        <dbReference type="ARBA" id="ARBA00005695"/>
    </source>
</evidence>
<reference evidence="7 8" key="1">
    <citation type="journal article" date="2017" name="Chemistry">
        <title>Isolation, Biosynthesis and Chemical Modifications of Rubterolones A-F: Rare Tropolone Alkaloids from Actinomadura sp. 5-2.</title>
        <authorList>
            <person name="Guo H."/>
            <person name="Benndorf R."/>
            <person name="Leichnitz D."/>
            <person name="Klassen J.L."/>
            <person name="Vollmers J."/>
            <person name="Gorls H."/>
            <person name="Steinacker M."/>
            <person name="Weigel C."/>
            <person name="Dahse H.M."/>
            <person name="Kaster A.K."/>
            <person name="de Beer Z.W."/>
            <person name="Poulsen M."/>
            <person name="Beemelmanns C."/>
        </authorList>
    </citation>
    <scope>NUCLEOTIDE SEQUENCE [LARGE SCALE GENOMIC DNA]</scope>
    <source>
        <strain evidence="7 8">5-2</strain>
    </source>
</reference>
<dbReference type="InterPro" id="IPR030678">
    <property type="entry name" value="Peptide/Ni-bd"/>
</dbReference>
<feature type="chain" id="PRO_5038808122" evidence="5">
    <location>
        <begin position="26"/>
        <end position="551"/>
    </location>
</feature>
<dbReference type="Pfam" id="PF00496">
    <property type="entry name" value="SBP_bac_5"/>
    <property type="match status" value="1"/>
</dbReference>
<dbReference type="PANTHER" id="PTHR30290">
    <property type="entry name" value="PERIPLASMIC BINDING COMPONENT OF ABC TRANSPORTER"/>
    <property type="match status" value="1"/>
</dbReference>
<keyword evidence="3" id="KW-0813">Transport</keyword>
<comment type="subcellular location">
    <subcellularLocation>
        <location evidence="1">Cell envelope</location>
    </subcellularLocation>
</comment>
<dbReference type="RefSeq" id="WP_103565243.1">
    <property type="nucleotide sequence ID" value="NZ_MTBP01000003.1"/>
</dbReference>
<organism evidence="7 8">
    <name type="scientific">Actinomadura rubteroloni</name>
    <dbReference type="NCBI Taxonomy" id="1926885"/>
    <lineage>
        <taxon>Bacteria</taxon>
        <taxon>Bacillati</taxon>
        <taxon>Actinomycetota</taxon>
        <taxon>Actinomycetes</taxon>
        <taxon>Streptosporangiales</taxon>
        <taxon>Thermomonosporaceae</taxon>
        <taxon>Actinomadura</taxon>
    </lineage>
</organism>
<evidence type="ECO:0000313" key="8">
    <source>
        <dbReference type="Proteomes" id="UP000242367"/>
    </source>
</evidence>
<dbReference type="PANTHER" id="PTHR30290:SF10">
    <property type="entry name" value="PERIPLASMIC OLIGOPEPTIDE-BINDING PROTEIN-RELATED"/>
    <property type="match status" value="1"/>
</dbReference>
<feature type="domain" description="Solute-binding protein family 5" evidence="6">
    <location>
        <begin position="88"/>
        <end position="455"/>
    </location>
</feature>
<proteinExistence type="inferred from homology"/>
<dbReference type="Gene3D" id="3.40.190.10">
    <property type="entry name" value="Periplasmic binding protein-like II"/>
    <property type="match status" value="1"/>
</dbReference>
<sequence precursor="true">MLRARRPAGPALAAAAVLAAALALAGCGGTDAAGGTGSGTPVRGGTLVYAVNTEPVNLDPHASPQDVTGLFTRPALDSLVALDAKGGVHPWLATAWKISADQKSYTFTLRTGVKFSDGTPFDAAAVKTNLDHIVDPRTKSQLAAGFITPYTGTTVLDDHTVRVDFSRPHSPFLAALATAYFGIESPASLKKGPDYLARHVVGTGPFVIDAFTPHQGITYHRNPDYNWGPEGAAHTGPAYLDKLQIKTLTEDSVRLGALTSGQVDGIASVPPANVRQVKANPRLTILSREAPGGNYNYYPNTASGVFADLRVRQAFRAGIDFRTIVRKLYFGTFSPASSPIAPNTVGYDPATGNLGAYDPAQAARLLDEAGWTGRDAQGYRTKDGRRLVVRWSFAKAFAREQRDVLAVQVQAEAKKLGIDVRFEDGTFTELIARQVRGDYDLADFSWQRADGDALRNLFASASISTPRSFGQNSARYKDPQVDGWLNAALATTDLAQRSALYAKVQQKVLADGAVFPVYVFDYLLGANKRAHGIAWEPQAYPTFYDAWVTGK</sequence>
<comment type="similarity">
    <text evidence="2">Belongs to the bacterial solute-binding protein 5 family.</text>
</comment>
<evidence type="ECO:0000256" key="5">
    <source>
        <dbReference type="SAM" id="SignalP"/>
    </source>
</evidence>
<evidence type="ECO:0000256" key="1">
    <source>
        <dbReference type="ARBA" id="ARBA00004196"/>
    </source>
</evidence>
<dbReference type="PIRSF" id="PIRSF002741">
    <property type="entry name" value="MppA"/>
    <property type="match status" value="1"/>
</dbReference>
<dbReference type="SUPFAM" id="SSF53850">
    <property type="entry name" value="Periplasmic binding protein-like II"/>
    <property type="match status" value="1"/>
</dbReference>
<protein>
    <submittedName>
        <fullName evidence="7">Heme-binding protein A</fullName>
    </submittedName>
</protein>
<evidence type="ECO:0000313" key="7">
    <source>
        <dbReference type="EMBL" id="POM23654.1"/>
    </source>
</evidence>
<dbReference type="AlphaFoldDB" id="A0A2P4UF03"/>
<dbReference type="Proteomes" id="UP000242367">
    <property type="component" value="Unassembled WGS sequence"/>
</dbReference>
<feature type="signal peptide" evidence="5">
    <location>
        <begin position="1"/>
        <end position="25"/>
    </location>
</feature>
<dbReference type="PROSITE" id="PS51257">
    <property type="entry name" value="PROKAR_LIPOPROTEIN"/>
    <property type="match status" value="1"/>
</dbReference>
<dbReference type="EMBL" id="MTBP01000003">
    <property type="protein sequence ID" value="POM23654.1"/>
    <property type="molecule type" value="Genomic_DNA"/>
</dbReference>
<evidence type="ECO:0000256" key="3">
    <source>
        <dbReference type="ARBA" id="ARBA00022448"/>
    </source>
</evidence>
<dbReference type="GO" id="GO:0042597">
    <property type="term" value="C:periplasmic space"/>
    <property type="evidence" value="ECO:0007669"/>
    <property type="project" value="UniProtKB-ARBA"/>
</dbReference>
<name>A0A2P4UF03_9ACTN</name>
<dbReference type="GO" id="GO:0030313">
    <property type="term" value="C:cell envelope"/>
    <property type="evidence" value="ECO:0007669"/>
    <property type="project" value="UniProtKB-SubCell"/>
</dbReference>
<dbReference type="GO" id="GO:0043190">
    <property type="term" value="C:ATP-binding cassette (ABC) transporter complex"/>
    <property type="evidence" value="ECO:0007669"/>
    <property type="project" value="InterPro"/>
</dbReference>
<accession>A0A2P4UF03</accession>
<gene>
    <name evidence="7" type="primary">hbpA_3</name>
    <name evidence="7" type="ORF">BTM25_48140</name>
</gene>
<dbReference type="CDD" id="cd08492">
    <property type="entry name" value="PBP2_NikA_DppA_OppA_like_15"/>
    <property type="match status" value="1"/>
</dbReference>
<keyword evidence="4 5" id="KW-0732">Signal</keyword>
<dbReference type="Gene3D" id="3.10.105.10">
    <property type="entry name" value="Dipeptide-binding Protein, Domain 3"/>
    <property type="match status" value="1"/>
</dbReference>
<comment type="caution">
    <text evidence="7">The sequence shown here is derived from an EMBL/GenBank/DDBJ whole genome shotgun (WGS) entry which is preliminary data.</text>
</comment>
<dbReference type="InterPro" id="IPR000914">
    <property type="entry name" value="SBP_5_dom"/>
</dbReference>
<keyword evidence="8" id="KW-1185">Reference proteome</keyword>
<evidence type="ECO:0000256" key="4">
    <source>
        <dbReference type="ARBA" id="ARBA00022729"/>
    </source>
</evidence>